<reference evidence="1 2" key="2">
    <citation type="journal article" date="2022" name="Mol. Ecol. Resour.">
        <title>The genomes of chicory, endive, great burdock and yacon provide insights into Asteraceae paleo-polyploidization history and plant inulin production.</title>
        <authorList>
            <person name="Fan W."/>
            <person name="Wang S."/>
            <person name="Wang H."/>
            <person name="Wang A."/>
            <person name="Jiang F."/>
            <person name="Liu H."/>
            <person name="Zhao H."/>
            <person name="Xu D."/>
            <person name="Zhang Y."/>
        </authorList>
    </citation>
    <scope>NUCLEOTIDE SEQUENCE [LARGE SCALE GENOMIC DNA]</scope>
    <source>
        <strain evidence="2">cv. Yunnan</strain>
        <tissue evidence="1">Leaves</tissue>
    </source>
</reference>
<protein>
    <submittedName>
        <fullName evidence="1">Uncharacterized protein</fullName>
    </submittedName>
</protein>
<evidence type="ECO:0000313" key="1">
    <source>
        <dbReference type="EMBL" id="KAI3675432.1"/>
    </source>
</evidence>
<accession>A0ACB8XVA3</accession>
<comment type="caution">
    <text evidence="1">The sequence shown here is derived from an EMBL/GenBank/DDBJ whole genome shotgun (WGS) entry which is preliminary data.</text>
</comment>
<sequence>MFLLSDEDQDDLSLPCYTSGELTLTFQGVLILRNVTTGNVIWSSVNSSTTSVRNPIGQLLDTCNFIIYDEGDVIKQQNPIWQSFDFITDTSLPGEKLGRNLVTGNKRHITSWKSEDDPAFGEFSYSIDTRGYPQAVLKEGQEVKFWRGPWTGLRYTGSWFYNFTFVLNQKEIYYEYNLIDASIFIRLVTQPNGRVERLLWIDSEQKWNVYTTPQIDRCDQYALCGPFGICNIRIPGNASVHAPENRSGEEDLELPLFGLSTLLKATNNFSINNKLGEDGFGPVYKGVSEDGREIAETK</sequence>
<dbReference type="Proteomes" id="UP001056120">
    <property type="component" value="Linkage Group LG29"/>
</dbReference>
<name>A0ACB8XVA3_9ASTR</name>
<reference evidence="2" key="1">
    <citation type="journal article" date="2022" name="Mol. Ecol. Resour.">
        <title>The genomes of chicory, endive, great burdock and yacon provide insights into Asteraceae palaeo-polyploidization history and plant inulin production.</title>
        <authorList>
            <person name="Fan W."/>
            <person name="Wang S."/>
            <person name="Wang H."/>
            <person name="Wang A."/>
            <person name="Jiang F."/>
            <person name="Liu H."/>
            <person name="Zhao H."/>
            <person name="Xu D."/>
            <person name="Zhang Y."/>
        </authorList>
    </citation>
    <scope>NUCLEOTIDE SEQUENCE [LARGE SCALE GENOMIC DNA]</scope>
    <source>
        <strain evidence="2">cv. Yunnan</strain>
    </source>
</reference>
<gene>
    <name evidence="1" type="ORF">L1987_85022</name>
</gene>
<dbReference type="EMBL" id="CM042046">
    <property type="protein sequence ID" value="KAI3675432.1"/>
    <property type="molecule type" value="Genomic_DNA"/>
</dbReference>
<evidence type="ECO:0000313" key="2">
    <source>
        <dbReference type="Proteomes" id="UP001056120"/>
    </source>
</evidence>
<organism evidence="1 2">
    <name type="scientific">Smallanthus sonchifolius</name>
    <dbReference type="NCBI Taxonomy" id="185202"/>
    <lineage>
        <taxon>Eukaryota</taxon>
        <taxon>Viridiplantae</taxon>
        <taxon>Streptophyta</taxon>
        <taxon>Embryophyta</taxon>
        <taxon>Tracheophyta</taxon>
        <taxon>Spermatophyta</taxon>
        <taxon>Magnoliopsida</taxon>
        <taxon>eudicotyledons</taxon>
        <taxon>Gunneridae</taxon>
        <taxon>Pentapetalae</taxon>
        <taxon>asterids</taxon>
        <taxon>campanulids</taxon>
        <taxon>Asterales</taxon>
        <taxon>Asteraceae</taxon>
        <taxon>Asteroideae</taxon>
        <taxon>Heliantheae alliance</taxon>
        <taxon>Millerieae</taxon>
        <taxon>Smallanthus</taxon>
    </lineage>
</organism>
<proteinExistence type="predicted"/>
<keyword evidence="2" id="KW-1185">Reference proteome</keyword>